<evidence type="ECO:0000313" key="1">
    <source>
        <dbReference type="EMBL" id="MRV73349.1"/>
    </source>
</evidence>
<evidence type="ECO:0000313" key="2">
    <source>
        <dbReference type="Proteomes" id="UP000446768"/>
    </source>
</evidence>
<name>A0A7X2LUX5_9BURK</name>
<dbReference type="AlphaFoldDB" id="A0A7X2LUX5"/>
<sequence>MNDTTRPELPDHLSIDPRSKFHVPAVFEHEVGIHFNDKERTDVEEYCISEGWIKVPAGKALDRRGNPMLIKLKGKVDVFYK</sequence>
<gene>
    <name evidence="1" type="ORF">GJ700_16685</name>
</gene>
<dbReference type="InterPro" id="IPR021724">
    <property type="entry name" value="DUF3297"/>
</dbReference>
<dbReference type="Proteomes" id="UP000446768">
    <property type="component" value="Unassembled WGS sequence"/>
</dbReference>
<dbReference type="Pfam" id="PF11730">
    <property type="entry name" value="DUF3297"/>
    <property type="match status" value="1"/>
</dbReference>
<organism evidence="1 2">
    <name type="scientific">Pseudoduganella rivuli</name>
    <dbReference type="NCBI Taxonomy" id="2666085"/>
    <lineage>
        <taxon>Bacteria</taxon>
        <taxon>Pseudomonadati</taxon>
        <taxon>Pseudomonadota</taxon>
        <taxon>Betaproteobacteria</taxon>
        <taxon>Burkholderiales</taxon>
        <taxon>Oxalobacteraceae</taxon>
        <taxon>Telluria group</taxon>
        <taxon>Pseudoduganella</taxon>
    </lineage>
</organism>
<comment type="caution">
    <text evidence="1">The sequence shown here is derived from an EMBL/GenBank/DDBJ whole genome shotgun (WGS) entry which is preliminary data.</text>
</comment>
<accession>A0A7X2LUX5</accession>
<protein>
    <submittedName>
        <fullName evidence="1">DUF3297 family protein</fullName>
    </submittedName>
</protein>
<dbReference type="EMBL" id="WKJJ01000010">
    <property type="protein sequence ID" value="MRV73349.1"/>
    <property type="molecule type" value="Genomic_DNA"/>
</dbReference>
<dbReference type="RefSeq" id="WP_154375855.1">
    <property type="nucleotide sequence ID" value="NZ_WKJJ01000010.1"/>
</dbReference>
<reference evidence="1 2" key="1">
    <citation type="submission" date="2019-11" db="EMBL/GenBank/DDBJ databases">
        <title>Novel species isolated from a subtropical stream in China.</title>
        <authorList>
            <person name="Lu H."/>
        </authorList>
    </citation>
    <scope>NUCLEOTIDE SEQUENCE [LARGE SCALE GENOMIC DNA]</scope>
    <source>
        <strain evidence="1 2">FT92W</strain>
    </source>
</reference>
<proteinExistence type="predicted"/>
<keyword evidence="2" id="KW-1185">Reference proteome</keyword>